<organism evidence="1 2">
    <name type="scientific">Blomia tropicalis</name>
    <name type="common">Mite</name>
    <dbReference type="NCBI Taxonomy" id="40697"/>
    <lineage>
        <taxon>Eukaryota</taxon>
        <taxon>Metazoa</taxon>
        <taxon>Ecdysozoa</taxon>
        <taxon>Arthropoda</taxon>
        <taxon>Chelicerata</taxon>
        <taxon>Arachnida</taxon>
        <taxon>Acari</taxon>
        <taxon>Acariformes</taxon>
        <taxon>Sarcoptiformes</taxon>
        <taxon>Astigmata</taxon>
        <taxon>Glycyphagoidea</taxon>
        <taxon>Echimyopodidae</taxon>
        <taxon>Blomia</taxon>
    </lineage>
</organism>
<dbReference type="EMBL" id="JAPWDV010000001">
    <property type="protein sequence ID" value="KAJ6223470.1"/>
    <property type="molecule type" value="Genomic_DNA"/>
</dbReference>
<name>A0A9Q0MCP5_BLOTA</name>
<dbReference type="AlphaFoldDB" id="A0A9Q0MCP5"/>
<evidence type="ECO:0000313" key="2">
    <source>
        <dbReference type="Proteomes" id="UP001142055"/>
    </source>
</evidence>
<reference evidence="1" key="1">
    <citation type="submission" date="2022-12" db="EMBL/GenBank/DDBJ databases">
        <title>Genome assemblies of Blomia tropicalis.</title>
        <authorList>
            <person name="Cui Y."/>
        </authorList>
    </citation>
    <scope>NUCLEOTIDE SEQUENCE</scope>
    <source>
        <tissue evidence="1">Adult mites</tissue>
    </source>
</reference>
<comment type="caution">
    <text evidence="1">The sequence shown here is derived from an EMBL/GenBank/DDBJ whole genome shotgun (WGS) entry which is preliminary data.</text>
</comment>
<evidence type="ECO:0000313" key="1">
    <source>
        <dbReference type="EMBL" id="KAJ6223470.1"/>
    </source>
</evidence>
<proteinExistence type="predicted"/>
<sequence length="66" mass="7163">MLITGSGDSVVCRVDATASNDTHRLYPCASRHELVTPGRQWTLANSVGRSAGRSVVHFAKLIRLVQ</sequence>
<gene>
    <name evidence="1" type="ORF">RDWZM_002015</name>
</gene>
<keyword evidence="2" id="KW-1185">Reference proteome</keyword>
<accession>A0A9Q0MCP5</accession>
<dbReference type="Proteomes" id="UP001142055">
    <property type="component" value="Chromosome 1"/>
</dbReference>
<protein>
    <submittedName>
        <fullName evidence="1">Uncharacterized protein</fullName>
    </submittedName>
</protein>